<gene>
    <name evidence="4" type="primary">LOC100371115</name>
</gene>
<feature type="compositionally biased region" description="Polar residues" evidence="1">
    <location>
        <begin position="187"/>
        <end position="206"/>
    </location>
</feature>
<proteinExistence type="predicted"/>
<evidence type="ECO:0000256" key="1">
    <source>
        <dbReference type="SAM" id="MobiDB-lite"/>
    </source>
</evidence>
<protein>
    <submittedName>
        <fullName evidence="4">Cordon-bleu protein-like 1-like</fullName>
    </submittedName>
</protein>
<feature type="compositionally biased region" description="Low complexity" evidence="1">
    <location>
        <begin position="320"/>
        <end position="339"/>
    </location>
</feature>
<feature type="compositionally biased region" description="Acidic residues" evidence="1">
    <location>
        <begin position="620"/>
        <end position="629"/>
    </location>
</feature>
<feature type="compositionally biased region" description="Pro residues" evidence="1">
    <location>
        <begin position="249"/>
        <end position="258"/>
    </location>
</feature>
<feature type="compositionally biased region" description="Acidic residues" evidence="1">
    <location>
        <begin position="653"/>
        <end position="662"/>
    </location>
</feature>
<dbReference type="PANTHER" id="PTHR21557">
    <property type="entry name" value="CORDON-BLEU"/>
    <property type="match status" value="1"/>
</dbReference>
<dbReference type="Gene3D" id="3.10.20.90">
    <property type="entry name" value="Phosphatidylinositol 3-kinase Catalytic Subunit, Chain A, domain 1"/>
    <property type="match status" value="1"/>
</dbReference>
<organism evidence="3 4">
    <name type="scientific">Saccoglossus kowalevskii</name>
    <name type="common">Acorn worm</name>
    <dbReference type="NCBI Taxonomy" id="10224"/>
    <lineage>
        <taxon>Eukaryota</taxon>
        <taxon>Metazoa</taxon>
        <taxon>Hemichordata</taxon>
        <taxon>Enteropneusta</taxon>
        <taxon>Harrimaniidae</taxon>
        <taxon>Saccoglossus</taxon>
    </lineage>
</organism>
<feature type="region of interest" description="Disordered" evidence="1">
    <location>
        <begin position="154"/>
        <end position="301"/>
    </location>
</feature>
<dbReference type="RefSeq" id="XP_006818519.1">
    <property type="nucleotide sequence ID" value="XM_006818456.1"/>
</dbReference>
<dbReference type="Proteomes" id="UP000694865">
    <property type="component" value="Unplaced"/>
</dbReference>
<dbReference type="InterPro" id="IPR019025">
    <property type="entry name" value="Cordon-bleu_ubiquitin_domain"/>
</dbReference>
<dbReference type="GeneID" id="100371115"/>
<dbReference type="PANTHER" id="PTHR21557:SF2">
    <property type="entry name" value="CORDON-BLEU PROTEIN-LIKE 1"/>
    <property type="match status" value="1"/>
</dbReference>
<feature type="compositionally biased region" description="Basic and acidic residues" evidence="1">
    <location>
        <begin position="750"/>
        <end position="773"/>
    </location>
</feature>
<sequence length="1002" mass="110056">MAMMDLLVHIAAKNRLSPAGHVIKVPSPYPGDDPIQFKPNTLIGDLGVTEIQIVPKRAPEPKVPVKKVAKFEKTVRLTVYLSKSNKFLVRVNPDKPLVELLPQICEEHGTVSTFFTLRLLHKPDEEMDLSKTLSDYKLPQNELSLVDLRGPQPVVADMPKEKKKKSIFGFKSTTKKKQKGDTDTESVKSGPTQQPPSSGLTVTQVRASPAPSPKPLRPPPPLAGAVALPIIDGSHLRKQQTAPQHQNAAPPPAPPQPPARKRPAPRPPSVTPRQSVKEPPVEIQVQPVHVDTIQKTTDNGLLENRIVIGEESHELILDNTSATPASLSSHSSLPSSPSHGPNTSNNIAPVNVPVHNESGTLKKRKAPPPPKPPQPVTKSGSPPVAAKRVPPQPPMRHQRQTSTGSTVSAGSDSSGGNRIDSSPSATPPTTIERPTRPVRRDHSPTRLKAVPPPPPVQPTVILDPSLLANKTEAHTEGVAYRKRSSKPTKPPRPLTYAGEVLVENTKSRRPCSFIAPPPPEEPPSPETVPEDIDKLIQEGRLSVAIVRDDTGADTEDSSESEKSASLSLSSGSTQSAISSSRSDEHTEDQDSTNKEKSQITEMLDHMINAEEKIKVTGSTDDIEADDDSRDDSGIVEASPPLVSPRKLKQQSTDDSEDDELTEEEARIIANLELEDDEDEEEIEKDKKSTNEGESSATESEDIALKSMMMKLSIEDISNDTTNYSPTTEHEEEFMLEEKLISQIAYKVDRHPLPDSHGIKVQRSEELVKERDITTPEPESTESQLGEEMEQKEEKEKMVPKDDVITITKNVEVEKKLDKTEIKPVEEEEIKTKDDAVPVVTTTASTTAGTAQSEGQSNQLQEQFALLQQQYAALQQQMITSQQAVLQQQQQQIASVSQLPPQATATMSAPMMMQQPAVMMQPVMTPQQQQYQQQMLMQQQMMQYMGMQQPMIVPVASTPQMMTYPQPIVQQPVMIPPQSSQQLVVGSPPRVVQQMMVGHRLMR</sequence>
<keyword evidence="3" id="KW-1185">Reference proteome</keyword>
<feature type="compositionally biased region" description="Acidic residues" evidence="1">
    <location>
        <begin position="672"/>
        <end position="682"/>
    </location>
</feature>
<feature type="compositionally biased region" description="Polar residues" evidence="1">
    <location>
        <begin position="400"/>
        <end position="424"/>
    </location>
</feature>
<feature type="compositionally biased region" description="Pro residues" evidence="1">
    <location>
        <begin position="515"/>
        <end position="526"/>
    </location>
</feature>
<reference evidence="4" key="1">
    <citation type="submission" date="2025-08" db="UniProtKB">
        <authorList>
            <consortium name="RefSeq"/>
        </authorList>
    </citation>
    <scope>IDENTIFICATION</scope>
    <source>
        <tissue evidence="4">Testes</tissue>
    </source>
</reference>
<accession>A0ABM0MES8</accession>
<feature type="region of interest" description="Disordered" evidence="1">
    <location>
        <begin position="750"/>
        <end position="797"/>
    </location>
</feature>
<dbReference type="Pfam" id="PF09469">
    <property type="entry name" value="Cobl"/>
    <property type="match status" value="1"/>
</dbReference>
<feature type="compositionally biased region" description="Low complexity" evidence="1">
    <location>
        <begin position="239"/>
        <end position="248"/>
    </location>
</feature>
<evidence type="ECO:0000259" key="2">
    <source>
        <dbReference type="Pfam" id="PF09469"/>
    </source>
</evidence>
<evidence type="ECO:0000313" key="3">
    <source>
        <dbReference type="Proteomes" id="UP000694865"/>
    </source>
</evidence>
<feature type="compositionally biased region" description="Pro residues" evidence="1">
    <location>
        <begin position="210"/>
        <end position="222"/>
    </location>
</feature>
<feature type="region of interest" description="Disordered" evidence="1">
    <location>
        <begin position="317"/>
        <end position="708"/>
    </location>
</feature>
<feature type="compositionally biased region" description="Low complexity" evidence="1">
    <location>
        <begin position="563"/>
        <end position="580"/>
    </location>
</feature>
<feature type="compositionally biased region" description="Basic and acidic residues" evidence="1">
    <location>
        <begin position="433"/>
        <end position="444"/>
    </location>
</feature>
<name>A0ABM0MES8_SACKO</name>
<dbReference type="InterPro" id="IPR039895">
    <property type="entry name" value="COBL-like"/>
</dbReference>
<feature type="domain" description="Cordon-bleu ubiquitin-like" evidence="2">
    <location>
        <begin position="62"/>
        <end position="138"/>
    </location>
</feature>
<feature type="compositionally biased region" description="Basic and acidic residues" evidence="1">
    <location>
        <begin position="591"/>
        <end position="614"/>
    </location>
</feature>
<evidence type="ECO:0000313" key="4">
    <source>
        <dbReference type="RefSeq" id="XP_006818519.1"/>
    </source>
</evidence>